<feature type="transmembrane region" description="Helical" evidence="6">
    <location>
        <begin position="179"/>
        <end position="204"/>
    </location>
</feature>
<gene>
    <name evidence="7" type="ORF">FDT66_08520</name>
</gene>
<feature type="transmembrane region" description="Helical" evidence="6">
    <location>
        <begin position="52"/>
        <end position="69"/>
    </location>
</feature>
<dbReference type="Pfam" id="PF01943">
    <property type="entry name" value="Polysacc_synt"/>
    <property type="match status" value="1"/>
</dbReference>
<comment type="caution">
    <text evidence="7">The sequence shown here is derived from an EMBL/GenBank/DDBJ whole genome shotgun (WGS) entry which is preliminary data.</text>
</comment>
<evidence type="ECO:0000313" key="7">
    <source>
        <dbReference type="EMBL" id="TMM29904.1"/>
    </source>
</evidence>
<evidence type="ECO:0000256" key="2">
    <source>
        <dbReference type="ARBA" id="ARBA00022475"/>
    </source>
</evidence>
<feature type="transmembrane region" description="Helical" evidence="6">
    <location>
        <begin position="20"/>
        <end position="40"/>
    </location>
</feature>
<dbReference type="GO" id="GO:0005886">
    <property type="term" value="C:plasma membrane"/>
    <property type="evidence" value="ECO:0007669"/>
    <property type="project" value="UniProtKB-SubCell"/>
</dbReference>
<keyword evidence="4 6" id="KW-1133">Transmembrane helix</keyword>
<keyword evidence="8" id="KW-1185">Reference proteome</keyword>
<evidence type="ECO:0000256" key="6">
    <source>
        <dbReference type="SAM" id="Phobius"/>
    </source>
</evidence>
<evidence type="ECO:0000256" key="4">
    <source>
        <dbReference type="ARBA" id="ARBA00022989"/>
    </source>
</evidence>
<name>A0A5S3N5Z2_9FLAO</name>
<evidence type="ECO:0000256" key="3">
    <source>
        <dbReference type="ARBA" id="ARBA00022692"/>
    </source>
</evidence>
<feature type="transmembrane region" description="Helical" evidence="6">
    <location>
        <begin position="124"/>
        <end position="145"/>
    </location>
</feature>
<feature type="transmembrane region" description="Helical" evidence="6">
    <location>
        <begin position="388"/>
        <end position="409"/>
    </location>
</feature>
<dbReference type="PANTHER" id="PTHR30250:SF11">
    <property type="entry name" value="O-ANTIGEN TRANSPORTER-RELATED"/>
    <property type="match status" value="1"/>
</dbReference>
<evidence type="ECO:0000256" key="5">
    <source>
        <dbReference type="ARBA" id="ARBA00023136"/>
    </source>
</evidence>
<dbReference type="RefSeq" id="WP_138535754.1">
    <property type="nucleotide sequence ID" value="NZ_VANR01000004.1"/>
</dbReference>
<feature type="transmembrane region" description="Helical" evidence="6">
    <location>
        <begin position="298"/>
        <end position="321"/>
    </location>
</feature>
<reference evidence="7 8" key="1">
    <citation type="submission" date="2019-05" db="EMBL/GenBank/DDBJ databases">
        <title>Polaribacter aestuariivivens sp. nov., isolated from a tidal flat.</title>
        <authorList>
            <person name="Yoon J.-H."/>
        </authorList>
    </citation>
    <scope>NUCLEOTIDE SEQUENCE [LARGE SCALE GENOMIC DNA]</scope>
    <source>
        <strain evidence="7 8">DBTF-3</strain>
    </source>
</reference>
<sequence length="417" mass="47607">MLKKLLKKNDFVKVYHNYLYLLLIQGTNLVLPLITFPYLVRVLGSEKYGLVMIAYSLMKFFIITVDFGFNISATREVALLKNDMQKLSKFYWNVLIVKSLLLILTFLTLFLLTISVDKLKLDPLIYLLSFGIVFGQSIFPTWFFQGIEKMQIITIINVIAKVFFTMTIFFIVLGPQDYYYVPILNGIGFILAGLLGFFYSLKYVKLILPTFQEIKINITKTFSLFVSNIAVSLYTSSNTLILGFFIGNSVAGVYASMEKLIQAIQTMYTPIYQALFPNLSTKNNKEIQKTIGKMKLPIALSGLIISFIIFLGAESILRIIFNDDLITSYYKVFQLIGLMAFLSSLNMLYVTLYFPAIKKYKTRMKILVSGGFFNLVVALSLVKAYSIYGVASSAIFTELFILVFSLYFYKKTLHESI</sequence>
<keyword evidence="3 6" id="KW-0812">Transmembrane</keyword>
<evidence type="ECO:0000256" key="1">
    <source>
        <dbReference type="ARBA" id="ARBA00004651"/>
    </source>
</evidence>
<dbReference type="AlphaFoldDB" id="A0A5S3N5Z2"/>
<feature type="transmembrane region" description="Helical" evidence="6">
    <location>
        <begin position="366"/>
        <end position="382"/>
    </location>
</feature>
<dbReference type="PANTHER" id="PTHR30250">
    <property type="entry name" value="PST FAMILY PREDICTED COLANIC ACID TRANSPORTER"/>
    <property type="match status" value="1"/>
</dbReference>
<dbReference type="Proteomes" id="UP000307140">
    <property type="component" value="Unassembled WGS sequence"/>
</dbReference>
<dbReference type="InterPro" id="IPR002797">
    <property type="entry name" value="Polysacc_synth"/>
</dbReference>
<keyword evidence="2" id="KW-1003">Cell membrane</keyword>
<feature type="transmembrane region" description="Helical" evidence="6">
    <location>
        <begin position="152"/>
        <end position="173"/>
    </location>
</feature>
<feature type="transmembrane region" description="Helical" evidence="6">
    <location>
        <begin position="333"/>
        <end position="354"/>
    </location>
</feature>
<dbReference type="InterPro" id="IPR050833">
    <property type="entry name" value="Poly_Biosynth_Transport"/>
</dbReference>
<proteinExistence type="predicted"/>
<feature type="transmembrane region" description="Helical" evidence="6">
    <location>
        <begin position="90"/>
        <end position="112"/>
    </location>
</feature>
<dbReference type="EMBL" id="VANR01000004">
    <property type="protein sequence ID" value="TMM29904.1"/>
    <property type="molecule type" value="Genomic_DNA"/>
</dbReference>
<accession>A0A5S3N5Z2</accession>
<comment type="subcellular location">
    <subcellularLocation>
        <location evidence="1">Cell membrane</location>
        <topology evidence="1">Multi-pass membrane protein</topology>
    </subcellularLocation>
</comment>
<evidence type="ECO:0000313" key="8">
    <source>
        <dbReference type="Proteomes" id="UP000307140"/>
    </source>
</evidence>
<dbReference type="OrthoDB" id="9815702at2"/>
<organism evidence="7 8">
    <name type="scientific">Polaribacter aestuariivivens</name>
    <dbReference type="NCBI Taxonomy" id="2304626"/>
    <lineage>
        <taxon>Bacteria</taxon>
        <taxon>Pseudomonadati</taxon>
        <taxon>Bacteroidota</taxon>
        <taxon>Flavobacteriia</taxon>
        <taxon>Flavobacteriales</taxon>
        <taxon>Flavobacteriaceae</taxon>
    </lineage>
</organism>
<protein>
    <submittedName>
        <fullName evidence="7">Uncharacterized protein</fullName>
    </submittedName>
</protein>
<keyword evidence="5 6" id="KW-0472">Membrane</keyword>